<reference evidence="2 3" key="1">
    <citation type="journal article" date="2018" name="Front. Plant Sci.">
        <title>Red Clover (Trifolium pratense) and Zigzag Clover (T. medium) - A Picture of Genomic Similarities and Differences.</title>
        <authorList>
            <person name="Dluhosova J."/>
            <person name="Istvanek J."/>
            <person name="Nedelnik J."/>
            <person name="Repkova J."/>
        </authorList>
    </citation>
    <scope>NUCLEOTIDE SEQUENCE [LARGE SCALE GENOMIC DNA]</scope>
    <source>
        <strain evidence="3">cv. 10/8</strain>
        <tissue evidence="2">Leaf</tissue>
    </source>
</reference>
<sequence length="87" mass="9665">MKVVLKVRIVVKEWQFSDGSHSLTNLHASPPKSLKGSSNLLSKTGRKLKITVVEAKDLAVNDKFGKFDPYIKLQYGKVVMKTKVAPP</sequence>
<dbReference type="InterPro" id="IPR000008">
    <property type="entry name" value="C2_dom"/>
</dbReference>
<dbReference type="PANTHER" id="PTHR47264">
    <property type="entry name" value="OS01G0128800 PROTEIN"/>
    <property type="match status" value="1"/>
</dbReference>
<evidence type="ECO:0000259" key="1">
    <source>
        <dbReference type="Pfam" id="PF00168"/>
    </source>
</evidence>
<organism evidence="2 3">
    <name type="scientific">Trifolium medium</name>
    <dbReference type="NCBI Taxonomy" id="97028"/>
    <lineage>
        <taxon>Eukaryota</taxon>
        <taxon>Viridiplantae</taxon>
        <taxon>Streptophyta</taxon>
        <taxon>Embryophyta</taxon>
        <taxon>Tracheophyta</taxon>
        <taxon>Spermatophyta</taxon>
        <taxon>Magnoliopsida</taxon>
        <taxon>eudicotyledons</taxon>
        <taxon>Gunneridae</taxon>
        <taxon>Pentapetalae</taxon>
        <taxon>rosids</taxon>
        <taxon>fabids</taxon>
        <taxon>Fabales</taxon>
        <taxon>Fabaceae</taxon>
        <taxon>Papilionoideae</taxon>
        <taxon>50 kb inversion clade</taxon>
        <taxon>NPAAA clade</taxon>
        <taxon>Hologalegina</taxon>
        <taxon>IRL clade</taxon>
        <taxon>Trifolieae</taxon>
        <taxon>Trifolium</taxon>
    </lineage>
</organism>
<dbReference type="Pfam" id="PF00168">
    <property type="entry name" value="C2"/>
    <property type="match status" value="1"/>
</dbReference>
<dbReference type="Proteomes" id="UP000265520">
    <property type="component" value="Unassembled WGS sequence"/>
</dbReference>
<feature type="non-terminal residue" evidence="2">
    <location>
        <position position="87"/>
    </location>
</feature>
<dbReference type="InterPro" id="IPR035892">
    <property type="entry name" value="C2_domain_sf"/>
</dbReference>
<evidence type="ECO:0000313" key="2">
    <source>
        <dbReference type="EMBL" id="MCI09693.1"/>
    </source>
</evidence>
<dbReference type="PANTHER" id="PTHR47264:SF2">
    <property type="entry name" value="PLANT SYNAPTOTAGMIN"/>
    <property type="match status" value="1"/>
</dbReference>
<accession>A0A392PC60</accession>
<dbReference type="EMBL" id="LXQA010073571">
    <property type="protein sequence ID" value="MCI09693.1"/>
    <property type="molecule type" value="Genomic_DNA"/>
</dbReference>
<name>A0A392PC60_9FABA</name>
<feature type="domain" description="C2" evidence="1">
    <location>
        <begin position="47"/>
        <end position="84"/>
    </location>
</feature>
<dbReference type="SUPFAM" id="SSF49562">
    <property type="entry name" value="C2 domain (Calcium/lipid-binding domain, CaLB)"/>
    <property type="match status" value="1"/>
</dbReference>
<keyword evidence="3" id="KW-1185">Reference proteome</keyword>
<dbReference type="CDD" id="cd00030">
    <property type="entry name" value="C2"/>
    <property type="match status" value="1"/>
</dbReference>
<evidence type="ECO:0000313" key="3">
    <source>
        <dbReference type="Proteomes" id="UP000265520"/>
    </source>
</evidence>
<protein>
    <submittedName>
        <fullName evidence="2">Plant synaptotagmin</fullName>
    </submittedName>
</protein>
<dbReference type="Gene3D" id="2.60.40.150">
    <property type="entry name" value="C2 domain"/>
    <property type="match status" value="1"/>
</dbReference>
<dbReference type="AlphaFoldDB" id="A0A392PC60"/>
<comment type="caution">
    <text evidence="2">The sequence shown here is derived from an EMBL/GenBank/DDBJ whole genome shotgun (WGS) entry which is preliminary data.</text>
</comment>
<proteinExistence type="predicted"/>